<feature type="domain" description="RCK N-terminal" evidence="11">
    <location>
        <begin position="412"/>
        <end position="529"/>
    </location>
</feature>
<dbReference type="Gene3D" id="1.20.1530.20">
    <property type="match status" value="1"/>
</dbReference>
<feature type="transmembrane region" description="Helical" evidence="10">
    <location>
        <begin position="59"/>
        <end position="76"/>
    </location>
</feature>
<dbReference type="SUPFAM" id="SSF51735">
    <property type="entry name" value="NAD(P)-binding Rossmann-fold domains"/>
    <property type="match status" value="1"/>
</dbReference>
<feature type="transmembrane region" description="Helical" evidence="10">
    <location>
        <begin position="6"/>
        <end position="28"/>
    </location>
</feature>
<feature type="transmembrane region" description="Helical" evidence="10">
    <location>
        <begin position="362"/>
        <end position="380"/>
    </location>
</feature>
<evidence type="ECO:0000256" key="3">
    <source>
        <dbReference type="ARBA" id="ARBA00022449"/>
    </source>
</evidence>
<dbReference type="Pfam" id="PF02254">
    <property type="entry name" value="TrkA_N"/>
    <property type="match status" value="1"/>
</dbReference>
<dbReference type="InterPro" id="IPR006037">
    <property type="entry name" value="RCK_C"/>
</dbReference>
<evidence type="ECO:0000256" key="5">
    <source>
        <dbReference type="ARBA" id="ARBA00022692"/>
    </source>
</evidence>
<organism evidence="13">
    <name type="scientific">uncultured Thiotrichaceae bacterium</name>
    <dbReference type="NCBI Taxonomy" id="298394"/>
    <lineage>
        <taxon>Bacteria</taxon>
        <taxon>Pseudomonadati</taxon>
        <taxon>Pseudomonadota</taxon>
        <taxon>Gammaproteobacteria</taxon>
        <taxon>Thiotrichales</taxon>
        <taxon>Thiotrichaceae</taxon>
        <taxon>environmental samples</taxon>
    </lineage>
</organism>
<dbReference type="Pfam" id="PF00999">
    <property type="entry name" value="Na_H_Exchanger"/>
    <property type="match status" value="1"/>
</dbReference>
<feature type="transmembrane region" description="Helical" evidence="10">
    <location>
        <begin position="88"/>
        <end position="110"/>
    </location>
</feature>
<feature type="transmembrane region" description="Helical" evidence="10">
    <location>
        <begin position="218"/>
        <end position="236"/>
    </location>
</feature>
<evidence type="ECO:0000256" key="7">
    <source>
        <dbReference type="ARBA" id="ARBA00022989"/>
    </source>
</evidence>
<sequence>MEHETGLLQGVLLLLVMSVAAVGAFRLFKLPPILGYLVVGALTGEYALGWLPANHEIEFMGEVGVVFLLFAIGLEFSVKQFLAMKTTVLGLGGLQVVLSTLAGFGILYFFGMSWEGAIIAGGALALSSTAIVVKQLSDQGEMRARHGQLAISILLFQDIAVVPFLIIIPILGAGAGEQVNTSAAAIEMLINIFTLAGMLLAAHYVLRPLFHHISKAQSVELFNITVLLVALTAAWITQSLGLSLALGAFLAGMLLSETEYKHQIEAEIRPFRDILMGLFFIVVGTKLNPGVLPELWLPILLLVLGLTVGKAILIALLSKLFAADNGTSLRTGLVLAQGGEFGFALLALALGNGLLSNAEVQSVLAAVIISMALAPFFIRYSDTMSRKLFSDSYLKQRYKAAHDFSLEVKEVEKHVIICGYRRIGQSLSRFLQEQGIPYIGLELDPTIVREAWEAGDSVYFADATRPEILIAAGLYRARMVVITVADVESAKLITAAARKKQADIPILVRTRNDICMNELEELGATSVLPETLETSLIIAERVLEELGLPGEEVSEAVQKIRADGYRSLKSYFHGEQQGKDKGNRTLDDSFLRTVVLKEDDRAVGKTIGELKLENAGVFLKSVKRGDIRGDSPSPTMRLQIDDRLVLESKSKNFQTAEKRLIGIARKETKDSNEDKKINAI</sequence>
<accession>A0A6S6SLL0</accession>
<dbReference type="InterPro" id="IPR036721">
    <property type="entry name" value="RCK_C_sf"/>
</dbReference>
<dbReference type="PROSITE" id="PS51201">
    <property type="entry name" value="RCK_N"/>
    <property type="match status" value="1"/>
</dbReference>
<protein>
    <submittedName>
        <fullName evidence="13">Glutathione-regulated potassium-efflux system protein KefB</fullName>
    </submittedName>
</protein>
<dbReference type="GO" id="GO:0006813">
    <property type="term" value="P:potassium ion transport"/>
    <property type="evidence" value="ECO:0007669"/>
    <property type="project" value="UniProtKB-KW"/>
</dbReference>
<dbReference type="AlphaFoldDB" id="A0A6S6SLL0"/>
<dbReference type="PANTHER" id="PTHR46157">
    <property type="entry name" value="K(+) EFFLUX ANTIPORTER 3, CHLOROPLASTIC"/>
    <property type="match status" value="1"/>
</dbReference>
<feature type="transmembrane region" description="Helical" evidence="10">
    <location>
        <begin position="329"/>
        <end position="350"/>
    </location>
</feature>
<dbReference type="PROSITE" id="PS51202">
    <property type="entry name" value="RCK_C"/>
    <property type="match status" value="1"/>
</dbReference>
<evidence type="ECO:0000256" key="9">
    <source>
        <dbReference type="ARBA" id="ARBA00023136"/>
    </source>
</evidence>
<evidence type="ECO:0000256" key="8">
    <source>
        <dbReference type="ARBA" id="ARBA00023065"/>
    </source>
</evidence>
<dbReference type="InterPro" id="IPR003148">
    <property type="entry name" value="RCK_N"/>
</dbReference>
<evidence type="ECO:0000256" key="1">
    <source>
        <dbReference type="ARBA" id="ARBA00004141"/>
    </source>
</evidence>
<comment type="subcellular location">
    <subcellularLocation>
        <location evidence="1">Membrane</location>
        <topology evidence="1">Multi-pass membrane protein</topology>
    </subcellularLocation>
</comment>
<keyword evidence="4" id="KW-0633">Potassium transport</keyword>
<feature type="transmembrane region" description="Helical" evidence="10">
    <location>
        <begin position="183"/>
        <end position="206"/>
    </location>
</feature>
<feature type="transmembrane region" description="Helical" evidence="10">
    <location>
        <begin position="116"/>
        <end position="137"/>
    </location>
</feature>
<evidence type="ECO:0000313" key="13">
    <source>
        <dbReference type="EMBL" id="CAA6806106.1"/>
    </source>
</evidence>
<evidence type="ECO:0000256" key="6">
    <source>
        <dbReference type="ARBA" id="ARBA00022958"/>
    </source>
</evidence>
<keyword evidence="5 10" id="KW-0812">Transmembrane</keyword>
<dbReference type="Pfam" id="PF02080">
    <property type="entry name" value="TrkA_C"/>
    <property type="match status" value="1"/>
</dbReference>
<feature type="domain" description="RCK C-terminal" evidence="12">
    <location>
        <begin position="579"/>
        <end position="662"/>
    </location>
</feature>
<dbReference type="GO" id="GO:0008324">
    <property type="term" value="F:monoatomic cation transmembrane transporter activity"/>
    <property type="evidence" value="ECO:0007669"/>
    <property type="project" value="InterPro"/>
</dbReference>
<keyword evidence="6" id="KW-0630">Potassium</keyword>
<feature type="transmembrane region" description="Helical" evidence="10">
    <location>
        <begin position="33"/>
        <end position="53"/>
    </location>
</feature>
<dbReference type="Gene3D" id="3.30.70.1450">
    <property type="entry name" value="Regulator of K+ conductance, C-terminal domain"/>
    <property type="match status" value="1"/>
</dbReference>
<evidence type="ECO:0000256" key="10">
    <source>
        <dbReference type="SAM" id="Phobius"/>
    </source>
</evidence>
<keyword evidence="3" id="KW-0050">Antiport</keyword>
<keyword evidence="9 10" id="KW-0472">Membrane</keyword>
<dbReference type="GO" id="GO:0015297">
    <property type="term" value="F:antiporter activity"/>
    <property type="evidence" value="ECO:0007669"/>
    <property type="project" value="UniProtKB-KW"/>
</dbReference>
<gene>
    <name evidence="13" type="ORF">HELGO_WM30911</name>
</gene>
<proteinExistence type="predicted"/>
<dbReference type="GO" id="GO:1902600">
    <property type="term" value="P:proton transmembrane transport"/>
    <property type="evidence" value="ECO:0007669"/>
    <property type="project" value="InterPro"/>
</dbReference>
<dbReference type="InterPro" id="IPR038770">
    <property type="entry name" value="Na+/solute_symporter_sf"/>
</dbReference>
<dbReference type="GO" id="GO:0005886">
    <property type="term" value="C:plasma membrane"/>
    <property type="evidence" value="ECO:0007669"/>
    <property type="project" value="TreeGrafter"/>
</dbReference>
<feature type="transmembrane region" description="Helical" evidence="10">
    <location>
        <begin position="149"/>
        <end position="171"/>
    </location>
</feature>
<dbReference type="EMBL" id="CACVAT010000090">
    <property type="protein sequence ID" value="CAA6806106.1"/>
    <property type="molecule type" value="Genomic_DNA"/>
</dbReference>
<dbReference type="PANTHER" id="PTHR46157:SF4">
    <property type="entry name" value="K(+) EFFLUX ANTIPORTER 3, CHLOROPLASTIC"/>
    <property type="match status" value="1"/>
</dbReference>
<name>A0A6S6SLL0_9GAMM</name>
<dbReference type="SUPFAM" id="SSF116726">
    <property type="entry name" value="TrkA C-terminal domain-like"/>
    <property type="match status" value="1"/>
</dbReference>
<reference evidence="13" key="1">
    <citation type="submission" date="2020-01" db="EMBL/GenBank/DDBJ databases">
        <authorList>
            <person name="Meier V. D."/>
            <person name="Meier V D."/>
        </authorList>
    </citation>
    <scope>NUCLEOTIDE SEQUENCE</scope>
    <source>
        <strain evidence="13">HLG_WM_MAG_09</strain>
    </source>
</reference>
<keyword evidence="8" id="KW-0406">Ion transport</keyword>
<feature type="transmembrane region" description="Helical" evidence="10">
    <location>
        <begin position="295"/>
        <end position="317"/>
    </location>
</feature>
<dbReference type="InterPro" id="IPR006153">
    <property type="entry name" value="Cation/H_exchanger_TM"/>
</dbReference>
<keyword evidence="7 10" id="KW-1133">Transmembrane helix</keyword>
<evidence type="ECO:0000256" key="4">
    <source>
        <dbReference type="ARBA" id="ARBA00022538"/>
    </source>
</evidence>
<evidence type="ECO:0000256" key="2">
    <source>
        <dbReference type="ARBA" id="ARBA00022448"/>
    </source>
</evidence>
<evidence type="ECO:0000259" key="11">
    <source>
        <dbReference type="PROSITE" id="PS51201"/>
    </source>
</evidence>
<dbReference type="InterPro" id="IPR036291">
    <property type="entry name" value="NAD(P)-bd_dom_sf"/>
</dbReference>
<keyword evidence="2" id="KW-0813">Transport</keyword>
<dbReference type="Gene3D" id="3.40.50.720">
    <property type="entry name" value="NAD(P)-binding Rossmann-like Domain"/>
    <property type="match status" value="1"/>
</dbReference>
<evidence type="ECO:0000259" key="12">
    <source>
        <dbReference type="PROSITE" id="PS51202"/>
    </source>
</evidence>